<name>A0A4R2NPS9_9FLAO</name>
<evidence type="ECO:0000259" key="2">
    <source>
        <dbReference type="Pfam" id="PF00534"/>
    </source>
</evidence>
<keyword evidence="4" id="KW-1185">Reference proteome</keyword>
<dbReference type="Gene3D" id="3.40.50.2000">
    <property type="entry name" value="Glycogen Phosphorylase B"/>
    <property type="match status" value="2"/>
</dbReference>
<organism evidence="3 4">
    <name type="scientific">Tenacibaculum skagerrakense</name>
    <dbReference type="NCBI Taxonomy" id="186571"/>
    <lineage>
        <taxon>Bacteria</taxon>
        <taxon>Pseudomonadati</taxon>
        <taxon>Bacteroidota</taxon>
        <taxon>Flavobacteriia</taxon>
        <taxon>Flavobacteriales</taxon>
        <taxon>Flavobacteriaceae</taxon>
        <taxon>Tenacibaculum</taxon>
    </lineage>
</organism>
<protein>
    <submittedName>
        <fullName evidence="3">Glycosyltransferase involved in cell wall biosynthesis</fullName>
    </submittedName>
</protein>
<dbReference type="SUPFAM" id="SSF53756">
    <property type="entry name" value="UDP-Glycosyltransferase/glycogen phosphorylase"/>
    <property type="match status" value="1"/>
</dbReference>
<dbReference type="PANTHER" id="PTHR46401:SF2">
    <property type="entry name" value="GLYCOSYLTRANSFERASE WBBK-RELATED"/>
    <property type="match status" value="1"/>
</dbReference>
<accession>A0A4R2NPS9</accession>
<gene>
    <name evidence="3" type="ORF">EV195_10994</name>
</gene>
<evidence type="ECO:0000313" key="3">
    <source>
        <dbReference type="EMBL" id="TCP23368.1"/>
    </source>
</evidence>
<dbReference type="CDD" id="cd03801">
    <property type="entry name" value="GT4_PimA-like"/>
    <property type="match status" value="1"/>
</dbReference>
<keyword evidence="1 3" id="KW-0808">Transferase</keyword>
<dbReference type="InterPro" id="IPR001296">
    <property type="entry name" value="Glyco_trans_1"/>
</dbReference>
<sequence length="346" mass="40094">MSKEQIIIVTPYRNSFIDNDINILSENFTVLLNDYNWKQKYLYPIYMIRQLIFLLVNINRTKKIVIQFGGYWAVLPVFLGKVFKKPTAIILHGTDCAIINHINYGSMRKKLVKKVCRFSYKHASLLIPVSSSLIYSKHKYTDFENIQGIQYFFPEIQTATKVIHNGLDTEFWIPLKETHKEENRFLAVFSQNQFYLKGGDLLIKTAKKFPNLSFYIAGCKESSEISYPENVYFLGKLSKEDLLIEYNKAQYYFQLSIFEGFGLSLCEAMLCNCIPIVSSVNALPYIVDNSGFVLEKKDQSRLEEIISKVIQLSNKKELGILARKRIVENFSLEKRSSELTEAINNL</sequence>
<comment type="caution">
    <text evidence="3">The sequence shown here is derived from an EMBL/GenBank/DDBJ whole genome shotgun (WGS) entry which is preliminary data.</text>
</comment>
<dbReference type="AlphaFoldDB" id="A0A4R2NPS9"/>
<proteinExistence type="predicted"/>
<dbReference type="OrthoDB" id="9811239at2"/>
<dbReference type="RefSeq" id="WP_132795623.1">
    <property type="nucleotide sequence ID" value="NZ_SLXM01000009.1"/>
</dbReference>
<evidence type="ECO:0000256" key="1">
    <source>
        <dbReference type="ARBA" id="ARBA00022679"/>
    </source>
</evidence>
<feature type="domain" description="Glycosyl transferase family 1" evidence="2">
    <location>
        <begin position="177"/>
        <end position="315"/>
    </location>
</feature>
<dbReference type="Proteomes" id="UP000294564">
    <property type="component" value="Unassembled WGS sequence"/>
</dbReference>
<dbReference type="EMBL" id="SLXM01000009">
    <property type="protein sequence ID" value="TCP23368.1"/>
    <property type="molecule type" value="Genomic_DNA"/>
</dbReference>
<dbReference type="GO" id="GO:0009103">
    <property type="term" value="P:lipopolysaccharide biosynthetic process"/>
    <property type="evidence" value="ECO:0007669"/>
    <property type="project" value="TreeGrafter"/>
</dbReference>
<dbReference type="PANTHER" id="PTHR46401">
    <property type="entry name" value="GLYCOSYLTRANSFERASE WBBK-RELATED"/>
    <property type="match status" value="1"/>
</dbReference>
<dbReference type="GO" id="GO:0016757">
    <property type="term" value="F:glycosyltransferase activity"/>
    <property type="evidence" value="ECO:0007669"/>
    <property type="project" value="InterPro"/>
</dbReference>
<dbReference type="Pfam" id="PF00534">
    <property type="entry name" value="Glycos_transf_1"/>
    <property type="match status" value="1"/>
</dbReference>
<evidence type="ECO:0000313" key="4">
    <source>
        <dbReference type="Proteomes" id="UP000294564"/>
    </source>
</evidence>
<reference evidence="3 4" key="1">
    <citation type="submission" date="2019-03" db="EMBL/GenBank/DDBJ databases">
        <title>Genomic Encyclopedia of Type Strains, Phase IV (KMG-IV): sequencing the most valuable type-strain genomes for metagenomic binning, comparative biology and taxonomic classification.</title>
        <authorList>
            <person name="Goeker M."/>
        </authorList>
    </citation>
    <scope>NUCLEOTIDE SEQUENCE [LARGE SCALE GENOMIC DNA]</scope>
    <source>
        <strain evidence="3 4">DSM 14836</strain>
    </source>
</reference>